<protein>
    <recommendedName>
        <fullName evidence="1">CID domain-containing protein</fullName>
    </recommendedName>
</protein>
<evidence type="ECO:0000259" key="1">
    <source>
        <dbReference type="PROSITE" id="PS51391"/>
    </source>
</evidence>
<name>A0AAW1TNZ7_9CUCU</name>
<dbReference type="PROSITE" id="PS51391">
    <property type="entry name" value="CID"/>
    <property type="match status" value="1"/>
</dbReference>
<feature type="domain" description="CID" evidence="1">
    <location>
        <begin position="22"/>
        <end position="150"/>
    </location>
</feature>
<dbReference type="AlphaFoldDB" id="A0AAW1TNZ7"/>
<dbReference type="GO" id="GO:0005737">
    <property type="term" value="C:cytoplasm"/>
    <property type="evidence" value="ECO:0007669"/>
    <property type="project" value="TreeGrafter"/>
</dbReference>
<dbReference type="GO" id="GO:0006369">
    <property type="term" value="P:termination of RNA polymerase II transcription"/>
    <property type="evidence" value="ECO:0007669"/>
    <property type="project" value="InterPro"/>
</dbReference>
<dbReference type="GO" id="GO:0000993">
    <property type="term" value="F:RNA polymerase II complex binding"/>
    <property type="evidence" value="ECO:0007669"/>
    <property type="project" value="InterPro"/>
</dbReference>
<dbReference type="PANTHER" id="PTHR15921">
    <property type="entry name" value="PRE-MRNA CLEAVAGE COMPLEX II"/>
    <property type="match status" value="1"/>
</dbReference>
<dbReference type="Proteomes" id="UP001431783">
    <property type="component" value="Unassembled WGS sequence"/>
</dbReference>
<dbReference type="InterPro" id="IPR008942">
    <property type="entry name" value="ENTH_VHS"/>
</dbReference>
<dbReference type="SUPFAM" id="SSF48464">
    <property type="entry name" value="ENTH/VHS domain"/>
    <property type="match status" value="1"/>
</dbReference>
<dbReference type="Pfam" id="PF04818">
    <property type="entry name" value="CID"/>
    <property type="match status" value="1"/>
</dbReference>
<gene>
    <name evidence="2" type="ORF">WA026_015300</name>
</gene>
<dbReference type="Gene3D" id="1.25.40.90">
    <property type="match status" value="1"/>
</dbReference>
<evidence type="ECO:0000313" key="3">
    <source>
        <dbReference type="Proteomes" id="UP001431783"/>
    </source>
</evidence>
<comment type="caution">
    <text evidence="2">The sequence shown here is derived from an EMBL/GenBank/DDBJ whole genome shotgun (WGS) entry which is preliminary data.</text>
</comment>
<keyword evidence="3" id="KW-1185">Reference proteome</keyword>
<dbReference type="PANTHER" id="PTHR15921:SF3">
    <property type="entry name" value="PRE-MRNA CLEAVAGE COMPLEX 2 PROTEIN PCF11"/>
    <property type="match status" value="1"/>
</dbReference>
<reference evidence="2 3" key="1">
    <citation type="submission" date="2023-03" db="EMBL/GenBank/DDBJ databases">
        <title>Genome insight into feeding habits of ladybird beetles.</title>
        <authorList>
            <person name="Li H.-S."/>
            <person name="Huang Y.-H."/>
            <person name="Pang H."/>
        </authorList>
    </citation>
    <scope>NUCLEOTIDE SEQUENCE [LARGE SCALE GENOMIC DNA]</scope>
    <source>
        <strain evidence="2">SYSU_2023b</strain>
        <tissue evidence="2">Whole body</tissue>
    </source>
</reference>
<dbReference type="InterPro" id="IPR045154">
    <property type="entry name" value="PCF11-like"/>
</dbReference>
<dbReference type="GO" id="GO:0003729">
    <property type="term" value="F:mRNA binding"/>
    <property type="evidence" value="ECO:0007669"/>
    <property type="project" value="InterPro"/>
</dbReference>
<organism evidence="2 3">
    <name type="scientific">Henosepilachna vigintioctopunctata</name>
    <dbReference type="NCBI Taxonomy" id="420089"/>
    <lineage>
        <taxon>Eukaryota</taxon>
        <taxon>Metazoa</taxon>
        <taxon>Ecdysozoa</taxon>
        <taxon>Arthropoda</taxon>
        <taxon>Hexapoda</taxon>
        <taxon>Insecta</taxon>
        <taxon>Pterygota</taxon>
        <taxon>Neoptera</taxon>
        <taxon>Endopterygota</taxon>
        <taxon>Coleoptera</taxon>
        <taxon>Polyphaga</taxon>
        <taxon>Cucujiformia</taxon>
        <taxon>Coccinelloidea</taxon>
        <taxon>Coccinellidae</taxon>
        <taxon>Epilachninae</taxon>
        <taxon>Epilachnini</taxon>
        <taxon>Henosepilachna</taxon>
    </lineage>
</organism>
<dbReference type="SMART" id="SM00582">
    <property type="entry name" value="RPR"/>
    <property type="match status" value="1"/>
</dbReference>
<dbReference type="EMBL" id="JARQZJ010000008">
    <property type="protein sequence ID" value="KAK9872050.1"/>
    <property type="molecule type" value="Genomic_DNA"/>
</dbReference>
<accession>A0AAW1TNZ7</accession>
<dbReference type="InterPro" id="IPR047415">
    <property type="entry name" value="Pcf11_CID"/>
</dbReference>
<proteinExistence type="predicted"/>
<dbReference type="GO" id="GO:0031124">
    <property type="term" value="P:mRNA 3'-end processing"/>
    <property type="evidence" value="ECO:0007669"/>
    <property type="project" value="InterPro"/>
</dbReference>
<dbReference type="GO" id="GO:0005849">
    <property type="term" value="C:mRNA cleavage factor complex"/>
    <property type="evidence" value="ECO:0007669"/>
    <property type="project" value="TreeGrafter"/>
</dbReference>
<evidence type="ECO:0000313" key="2">
    <source>
        <dbReference type="EMBL" id="KAK9872050.1"/>
    </source>
</evidence>
<sequence>MCLQIVSLSSFPFSFSESSNIEMDKAVKQFGATLQELASEKNALIFILTSLAKDHVSFAAEIVTVVEDHITKVEPFSKVLTIQLIDSIVKNVGGTYINLFGRNIGPTFCRVYYEADTECQFSMIRLRKTWNGIFSSEVLRYIDRRVREPELILIPIRLSTKRRRADDPMECGDDSKYDKIYESRNIVKRYRPLPTDDILSQSNEKNPRIDHTIENGYVSNGAENTTFCSTANSSFNRITSEVNERLKNLRLDEGCV</sequence>
<dbReference type="InterPro" id="IPR006569">
    <property type="entry name" value="CID_dom"/>
</dbReference>
<dbReference type="CDD" id="cd16982">
    <property type="entry name" value="CID_Pcf11"/>
    <property type="match status" value="1"/>
</dbReference>